<name>A0AAD6CUL6_9EURO</name>
<evidence type="ECO:0000256" key="1">
    <source>
        <dbReference type="ARBA" id="ARBA00004123"/>
    </source>
</evidence>
<evidence type="ECO:0000313" key="7">
    <source>
        <dbReference type="Proteomes" id="UP001220324"/>
    </source>
</evidence>
<evidence type="ECO:0008006" key="8">
    <source>
        <dbReference type="Google" id="ProtNLM"/>
    </source>
</evidence>
<comment type="subcellular location">
    <subcellularLocation>
        <location evidence="1">Nucleus</location>
    </subcellularLocation>
</comment>
<keyword evidence="5" id="KW-0539">Nucleus</keyword>
<dbReference type="EMBL" id="JAQIZZ010000006">
    <property type="protein sequence ID" value="KAJ5538237.1"/>
    <property type="molecule type" value="Genomic_DNA"/>
</dbReference>
<accession>A0AAD6CUL6</accession>
<dbReference type="CDD" id="cd12148">
    <property type="entry name" value="fungal_TF_MHR"/>
    <property type="match status" value="1"/>
</dbReference>
<organism evidence="6 7">
    <name type="scientific">Penicillium frequentans</name>
    <dbReference type="NCBI Taxonomy" id="3151616"/>
    <lineage>
        <taxon>Eukaryota</taxon>
        <taxon>Fungi</taxon>
        <taxon>Dikarya</taxon>
        <taxon>Ascomycota</taxon>
        <taxon>Pezizomycotina</taxon>
        <taxon>Eurotiomycetes</taxon>
        <taxon>Eurotiomycetidae</taxon>
        <taxon>Eurotiales</taxon>
        <taxon>Aspergillaceae</taxon>
        <taxon>Penicillium</taxon>
    </lineage>
</organism>
<dbReference type="InterPro" id="IPR050987">
    <property type="entry name" value="AtrR-like"/>
</dbReference>
<dbReference type="PANTHER" id="PTHR46910:SF37">
    <property type="entry name" value="ZN(II)2CYS6 TRANSCRIPTION FACTOR (EUROFUNG)"/>
    <property type="match status" value="1"/>
</dbReference>
<gene>
    <name evidence="6" type="ORF">N7494_007716</name>
</gene>
<keyword evidence="7" id="KW-1185">Reference proteome</keyword>
<sequence length="241" mass="27265">MFPTDIKLSQIKSRAYESLHSMAAFRKPNMELLMDIQDLDNSLETWRLAIPKNYRPSLSFSYGMEVDSGNTDIRTLILRLDYLYCVTAIHRAGNRCLGTSMSSDGIESAIATSIALAVEASRSTLRYLQAAYHITNEGSFWLIIFYLLTASVTISCNIIDNPALPSAVHDYELLKDVPGLMYHMSTHDTEPEERLHKDHLRSFIKDLIDAAEYAISSIREKTPSLQNDDHINMDIHDGLSF</sequence>
<dbReference type="GO" id="GO:0003700">
    <property type="term" value="F:DNA-binding transcription factor activity"/>
    <property type="evidence" value="ECO:0007669"/>
    <property type="project" value="InterPro"/>
</dbReference>
<evidence type="ECO:0000256" key="4">
    <source>
        <dbReference type="ARBA" id="ARBA00023163"/>
    </source>
</evidence>
<keyword evidence="2" id="KW-0805">Transcription regulation</keyword>
<keyword evidence="4" id="KW-0804">Transcription</keyword>
<dbReference type="AlphaFoldDB" id="A0AAD6CUL6"/>
<dbReference type="Proteomes" id="UP001220324">
    <property type="component" value="Unassembled WGS sequence"/>
</dbReference>
<reference evidence="6 7" key="1">
    <citation type="journal article" date="2023" name="IMA Fungus">
        <title>Comparative genomic study of the Penicillium genus elucidates a diverse pangenome and 15 lateral gene transfer events.</title>
        <authorList>
            <person name="Petersen C."/>
            <person name="Sorensen T."/>
            <person name="Nielsen M.R."/>
            <person name="Sondergaard T.E."/>
            <person name="Sorensen J.L."/>
            <person name="Fitzpatrick D.A."/>
            <person name="Frisvad J.C."/>
            <person name="Nielsen K.L."/>
        </authorList>
    </citation>
    <scope>NUCLEOTIDE SEQUENCE [LARGE SCALE GENOMIC DNA]</scope>
    <source>
        <strain evidence="6 7">IBT 35679</strain>
    </source>
</reference>
<dbReference type="PANTHER" id="PTHR46910">
    <property type="entry name" value="TRANSCRIPTION FACTOR PDR1"/>
    <property type="match status" value="1"/>
</dbReference>
<evidence type="ECO:0000256" key="5">
    <source>
        <dbReference type="ARBA" id="ARBA00023242"/>
    </source>
</evidence>
<comment type="caution">
    <text evidence="6">The sequence shown here is derived from an EMBL/GenBank/DDBJ whole genome shotgun (WGS) entry which is preliminary data.</text>
</comment>
<proteinExistence type="predicted"/>
<evidence type="ECO:0000313" key="6">
    <source>
        <dbReference type="EMBL" id="KAJ5538237.1"/>
    </source>
</evidence>
<evidence type="ECO:0000256" key="3">
    <source>
        <dbReference type="ARBA" id="ARBA00023125"/>
    </source>
</evidence>
<evidence type="ECO:0000256" key="2">
    <source>
        <dbReference type="ARBA" id="ARBA00023015"/>
    </source>
</evidence>
<protein>
    <recommendedName>
        <fullName evidence="8">Transcription factor domain-containing protein</fullName>
    </recommendedName>
</protein>
<dbReference type="GO" id="GO:0003677">
    <property type="term" value="F:DNA binding"/>
    <property type="evidence" value="ECO:0007669"/>
    <property type="project" value="UniProtKB-KW"/>
</dbReference>
<keyword evidence="3" id="KW-0238">DNA-binding</keyword>
<dbReference type="GO" id="GO:0005634">
    <property type="term" value="C:nucleus"/>
    <property type="evidence" value="ECO:0007669"/>
    <property type="project" value="UniProtKB-SubCell"/>
</dbReference>